<accession>A0A8J2JZN2</accession>
<proteinExistence type="predicted"/>
<protein>
    <submittedName>
        <fullName evidence="1">Uncharacterized protein</fullName>
    </submittedName>
</protein>
<reference evidence="1" key="1">
    <citation type="submission" date="2021-06" db="EMBL/GenBank/DDBJ databases">
        <authorList>
            <person name="Hodson N. C."/>
            <person name="Mongue J. A."/>
            <person name="Jaron S. K."/>
        </authorList>
    </citation>
    <scope>NUCLEOTIDE SEQUENCE</scope>
</reference>
<gene>
    <name evidence="1" type="ORF">AFUS01_LOCUS18628</name>
</gene>
<sequence length="201" mass="23728">MISSPRDPDHPKEFIAPYHYICNCTKEYKGVAFNSTVNNTCNAATPLEDQYMWKYPTRDFVVEAMWKTFQFTHFQCAKYFEVDGRAASVFHEKLERLFHADVIFRWFNPGRTSQKLWEYIFMGYNLKQYTMAMDMCLCAAQYWSDYPQPMVRPVIPVFKKKRSLRFGMDGAHNDIVEESNLNAQCLQHPWDPVQDMNGHSC</sequence>
<evidence type="ECO:0000313" key="1">
    <source>
        <dbReference type="EMBL" id="CAG7729945.1"/>
    </source>
</evidence>
<organism evidence="1 2">
    <name type="scientific">Allacma fusca</name>
    <dbReference type="NCBI Taxonomy" id="39272"/>
    <lineage>
        <taxon>Eukaryota</taxon>
        <taxon>Metazoa</taxon>
        <taxon>Ecdysozoa</taxon>
        <taxon>Arthropoda</taxon>
        <taxon>Hexapoda</taxon>
        <taxon>Collembola</taxon>
        <taxon>Symphypleona</taxon>
        <taxon>Sminthuridae</taxon>
        <taxon>Allacma</taxon>
    </lineage>
</organism>
<comment type="caution">
    <text evidence="1">The sequence shown here is derived from an EMBL/GenBank/DDBJ whole genome shotgun (WGS) entry which is preliminary data.</text>
</comment>
<name>A0A8J2JZN2_9HEXA</name>
<dbReference type="AlphaFoldDB" id="A0A8J2JZN2"/>
<evidence type="ECO:0000313" key="2">
    <source>
        <dbReference type="Proteomes" id="UP000708208"/>
    </source>
</evidence>
<dbReference type="EMBL" id="CAJVCH010186745">
    <property type="protein sequence ID" value="CAG7729945.1"/>
    <property type="molecule type" value="Genomic_DNA"/>
</dbReference>
<dbReference type="Proteomes" id="UP000708208">
    <property type="component" value="Unassembled WGS sequence"/>
</dbReference>
<dbReference type="OrthoDB" id="8274215at2759"/>
<keyword evidence="2" id="KW-1185">Reference proteome</keyword>